<evidence type="ECO:0000256" key="16">
    <source>
        <dbReference type="RuleBase" id="RU003762"/>
    </source>
</evidence>
<dbReference type="SUPFAM" id="SSF69318">
    <property type="entry name" value="Integrin alpha N-terminal domain"/>
    <property type="match status" value="1"/>
</dbReference>
<dbReference type="Proteomes" id="UP000007635">
    <property type="component" value="Chromosome XIX"/>
</dbReference>
<dbReference type="PROSITE" id="PS51470">
    <property type="entry name" value="FG_GAP"/>
    <property type="match status" value="6"/>
</dbReference>
<keyword evidence="7" id="KW-0106">Calcium</keyword>
<dbReference type="Pfam" id="PF01839">
    <property type="entry name" value="FG-GAP"/>
    <property type="match status" value="1"/>
</dbReference>
<dbReference type="InterPro" id="IPR013519">
    <property type="entry name" value="Int_alpha_beta-p"/>
</dbReference>
<dbReference type="PANTHER" id="PTHR23220:SF21">
    <property type="entry name" value="INTEGRIN ALPHA-11"/>
    <property type="match status" value="1"/>
</dbReference>
<dbReference type="InterPro" id="IPR036465">
    <property type="entry name" value="vWFA_dom_sf"/>
</dbReference>
<evidence type="ECO:0000256" key="7">
    <source>
        <dbReference type="ARBA" id="ARBA00022837"/>
    </source>
</evidence>
<reference evidence="19 20" key="1">
    <citation type="journal article" date="2021" name="G3 (Bethesda)">
        <title>Improved contiguity of the threespine stickleback genome using long-read sequencing.</title>
        <authorList>
            <person name="Nath S."/>
            <person name="Shaw D.E."/>
            <person name="White M.A."/>
        </authorList>
    </citation>
    <scope>NUCLEOTIDE SEQUENCE [LARGE SCALE GENOMIC DNA]</scope>
    <source>
        <strain evidence="19 20">Lake Benthic</strain>
    </source>
</reference>
<dbReference type="PRINTS" id="PR01185">
    <property type="entry name" value="INTEGRINA"/>
</dbReference>
<keyword evidence="5" id="KW-0732">Signal</keyword>
<keyword evidence="3 16" id="KW-0812">Transmembrane</keyword>
<evidence type="ECO:0000256" key="1">
    <source>
        <dbReference type="ARBA" id="ARBA00004479"/>
    </source>
</evidence>
<dbReference type="Gene3D" id="2.130.10.130">
    <property type="entry name" value="Integrin alpha, N-terminal"/>
    <property type="match status" value="2"/>
</dbReference>
<dbReference type="PRINTS" id="PR00453">
    <property type="entry name" value="VWFADOMAIN"/>
</dbReference>
<keyword evidence="14" id="KW-0325">Glycoprotein</keyword>
<evidence type="ECO:0000256" key="14">
    <source>
        <dbReference type="ARBA" id="ARBA00023180"/>
    </source>
</evidence>
<dbReference type="InterPro" id="IPR018184">
    <property type="entry name" value="Integrin_alpha_C_CS"/>
</dbReference>
<dbReference type="Pfam" id="PF00092">
    <property type="entry name" value="VWA"/>
    <property type="match status" value="1"/>
</dbReference>
<reference evidence="19" key="2">
    <citation type="submission" date="2025-08" db="UniProtKB">
        <authorList>
            <consortium name="Ensembl"/>
        </authorList>
    </citation>
    <scope>IDENTIFICATION</scope>
</reference>
<dbReference type="RefSeq" id="XP_040018179.1">
    <property type="nucleotide sequence ID" value="XM_040162245.1"/>
</dbReference>
<dbReference type="GO" id="GO:0098609">
    <property type="term" value="P:cell-cell adhesion"/>
    <property type="evidence" value="ECO:0007669"/>
    <property type="project" value="TreeGrafter"/>
</dbReference>
<dbReference type="Gene3D" id="2.60.40.1530">
    <property type="entry name" value="ntegrin, alpha v. Chain A, domain 4"/>
    <property type="match status" value="1"/>
</dbReference>
<dbReference type="PROSITE" id="PS50234">
    <property type="entry name" value="VWFA"/>
    <property type="match status" value="1"/>
</dbReference>
<dbReference type="GO" id="GO:0007160">
    <property type="term" value="P:cell-matrix adhesion"/>
    <property type="evidence" value="ECO:0007669"/>
    <property type="project" value="TreeGrafter"/>
</dbReference>
<feature type="repeat" description="FG-GAP" evidence="15">
    <location>
        <begin position="492"/>
        <end position="543"/>
    </location>
</feature>
<sequence>MFTDSPSPCSLYPFTFNLLVILSQIQERCKVCGYCSLKSGPPSCRQNQNYQIPEKQFTLKVISCEEVNIYREAGYKGFQVARFLLFFLHLLLCLPFFILLLCLFLLLFPLVLLLSLLPRLLSITETTLCFTNTLMDYYHLCLLLWTCSFLPDLQFCFNFDTKNFKIFSGSKENQFGYTVQQHQAGGRQWLLVGAPFESTEQQQTGDVFRCPLDTRNSVNCSRLNLGKLSLDRVSERKDNMRLGMTLTSNPKDNSFVACGPLWSHECGSSLYSTGICSRVNHNFRLSTTMSPALQRCETLMDIVIVLDGSNSIYPWYEVQNFLITVLQKFYIGPGQTQVGVVQYGSTVVHEFSLGEYQTVEEVVEAARGIDQRGGEETRTALGINVARSEGFRRGGRPGARKVMIVITDGESHDSPQLVEAVADSERNNVTMYAIAVLGYYNRRGINPAGFLKEIKFIASDPDEKHFFNVSDEAALKDIVDALGERIFSLEGTSSQGGGFGLQMAQAGFSSHLVKDGVLLGAVGAYDWTGAVLKETKHGKVVPPKSSYEGEFPEELKNHGAYLGYSVGSLISSRGSQLYVAGAPRFNHTGKVIVFSLKNTGNLTILQALVGQQIGSYFGSVLLSMDVDDDGQSDLLVVAAPMFYSDGWERGKVYIYTVTPQTSFILQGALEVSECSQNSRLGSALSQIPDMNGDGFGELVVGAPLEDDHQGAVYVFYGQDKSIQHQYRQRLSAAGFSAGLQYFGQSLHGVLDVNADGLVDLAVGALGAAVIVWSRVVVRIQAKLNFEPEKVNIFNKDCHRMGKEVTCMSLNICLSLDTTTKTRTNTRTDVAVLYNLVLDERRFPPRAVLDEADRQQPRTLSLEVGGQSCQRLGFSIQETTDYGRPIAVVLETGLRSLDEGPVLDPDWPSILRAELPFWNGCKQEDTCIPDLVLHSHADLMDVQQFCSLRDRGAGALCSLQGAPEGSKHVVEAGRRRVVVSVRLENQGENAYGAFINISASSNLLFSSLMVKDQSDFQIECFAEDRRANQRSCYISAPFMKSFSQVSFRVEFEFNRYVFLDHVQVVMATGSEGEDSYPDNNVNDIFLRLKYQTDLLFTRDPNPPRFEIRSTSSSSSSREKPESSSSTFNLTYYIQNLGLFSVQDVLLRVDIWAVTQEGNQLVNVTDYSIEQGAGTHCTLPQPRATNQVTTEDLSHLSQLNLSNSGSLVVLCELNLPASRGLQVTLRGRLLLPALLAVSFRSLELLTAASIQLEESSPMFLQEDRPVRQILLQLRKDEDQVVPVWIILGSSVGGLLLLGLLVLALWRLGFFNRGRRREEVEQPVANRKPEEELRPRRCIFKDP</sequence>
<dbReference type="SMART" id="SM00327">
    <property type="entry name" value="VWA"/>
    <property type="match status" value="1"/>
</dbReference>
<dbReference type="GO" id="GO:0046872">
    <property type="term" value="F:metal ion binding"/>
    <property type="evidence" value="ECO:0007669"/>
    <property type="project" value="UniProtKB-KW"/>
</dbReference>
<evidence type="ECO:0000256" key="12">
    <source>
        <dbReference type="ARBA" id="ARBA00023157"/>
    </source>
</evidence>
<dbReference type="SUPFAM" id="SSF53300">
    <property type="entry name" value="vWA-like"/>
    <property type="match status" value="1"/>
</dbReference>
<dbReference type="FunFam" id="2.130.10.130:FF:000004">
    <property type="entry name" value="Integrin subunit alpha 10"/>
    <property type="match status" value="1"/>
</dbReference>
<evidence type="ECO:0000256" key="10">
    <source>
        <dbReference type="ARBA" id="ARBA00023037"/>
    </source>
</evidence>
<evidence type="ECO:0000256" key="17">
    <source>
        <dbReference type="SAM" id="MobiDB-lite"/>
    </source>
</evidence>
<keyword evidence="6" id="KW-0677">Repeat</keyword>
<dbReference type="CDD" id="cd01469">
    <property type="entry name" value="vWA_integrins_alpha_subunit"/>
    <property type="match status" value="1"/>
</dbReference>
<keyword evidence="12" id="KW-1015">Disulfide bond</keyword>
<dbReference type="InterPro" id="IPR013649">
    <property type="entry name" value="Integrin_alpha_Ig-like_1"/>
</dbReference>
<dbReference type="InterPro" id="IPR002035">
    <property type="entry name" value="VWF_A"/>
</dbReference>
<dbReference type="Ensembl" id="ENSGACT00000082682.1">
    <property type="protein sequence ID" value="ENSGACP00000028736.1"/>
    <property type="gene ID" value="ENSGACG00000008030.2"/>
</dbReference>
<dbReference type="GO" id="GO:0007229">
    <property type="term" value="P:integrin-mediated signaling pathway"/>
    <property type="evidence" value="ECO:0007669"/>
    <property type="project" value="UniProtKB-KW"/>
</dbReference>
<dbReference type="SUPFAM" id="SSF69179">
    <property type="entry name" value="Integrin domains"/>
    <property type="match status" value="2"/>
</dbReference>
<keyword evidence="4" id="KW-0479">Metal-binding</keyword>
<feature type="region of interest" description="Disordered" evidence="17">
    <location>
        <begin position="1100"/>
        <end position="1122"/>
    </location>
</feature>
<name>A0AAQ4NQM5_GASAC</name>
<organism evidence="19 20">
    <name type="scientific">Gasterosteus aculeatus aculeatus</name>
    <name type="common">three-spined stickleback</name>
    <dbReference type="NCBI Taxonomy" id="481459"/>
    <lineage>
        <taxon>Eukaryota</taxon>
        <taxon>Metazoa</taxon>
        <taxon>Chordata</taxon>
        <taxon>Craniata</taxon>
        <taxon>Vertebrata</taxon>
        <taxon>Euteleostomi</taxon>
        <taxon>Actinopterygii</taxon>
        <taxon>Neopterygii</taxon>
        <taxon>Teleostei</taxon>
        <taxon>Neoteleostei</taxon>
        <taxon>Acanthomorphata</taxon>
        <taxon>Eupercaria</taxon>
        <taxon>Perciformes</taxon>
        <taxon>Cottioidei</taxon>
        <taxon>Gasterosteales</taxon>
        <taxon>Gasterosteidae</taxon>
        <taxon>Gasterosteus</taxon>
    </lineage>
</organism>
<dbReference type="KEGG" id="gat:120808913"/>
<dbReference type="FunFam" id="3.40.50.410:FF:000012">
    <property type="entry name" value="Integrin, alpha 10"/>
    <property type="match status" value="1"/>
</dbReference>
<evidence type="ECO:0000256" key="13">
    <source>
        <dbReference type="ARBA" id="ARBA00023170"/>
    </source>
</evidence>
<comment type="similarity">
    <text evidence="2 16">Belongs to the integrin alpha chain family.</text>
</comment>
<feature type="repeat" description="FG-GAP" evidence="15">
    <location>
        <begin position="228"/>
        <end position="288"/>
    </location>
</feature>
<dbReference type="GO" id="GO:0005178">
    <property type="term" value="F:integrin binding"/>
    <property type="evidence" value="ECO:0007669"/>
    <property type="project" value="TreeGrafter"/>
</dbReference>
<dbReference type="InterPro" id="IPR000413">
    <property type="entry name" value="Integrin_alpha"/>
</dbReference>
<dbReference type="InterPro" id="IPR028994">
    <property type="entry name" value="Integrin_alpha_N"/>
</dbReference>
<evidence type="ECO:0000256" key="15">
    <source>
        <dbReference type="PROSITE-ProRule" id="PRU00803"/>
    </source>
</evidence>
<evidence type="ECO:0000256" key="11">
    <source>
        <dbReference type="ARBA" id="ARBA00023136"/>
    </source>
</evidence>
<evidence type="ECO:0000313" key="20">
    <source>
        <dbReference type="Proteomes" id="UP000007635"/>
    </source>
</evidence>
<dbReference type="Gene3D" id="2.60.40.1460">
    <property type="entry name" value="Integrin domains. Chain A, domain 2"/>
    <property type="match status" value="1"/>
</dbReference>
<evidence type="ECO:0000256" key="8">
    <source>
        <dbReference type="ARBA" id="ARBA00022889"/>
    </source>
</evidence>
<feature type="transmembrane region" description="Helical" evidence="16">
    <location>
        <begin position="84"/>
        <end position="117"/>
    </location>
</feature>
<dbReference type="Gene3D" id="2.60.40.1510">
    <property type="entry name" value="ntegrin, alpha v. Chain A, domain 3"/>
    <property type="match status" value="1"/>
</dbReference>
<proteinExistence type="inferred from homology"/>
<dbReference type="GO" id="GO:0008305">
    <property type="term" value="C:integrin complex"/>
    <property type="evidence" value="ECO:0007669"/>
    <property type="project" value="InterPro"/>
</dbReference>
<dbReference type="PANTHER" id="PTHR23220">
    <property type="entry name" value="INTEGRIN ALPHA"/>
    <property type="match status" value="1"/>
</dbReference>
<feature type="repeat" description="FG-GAP" evidence="15">
    <location>
        <begin position="666"/>
        <end position="724"/>
    </location>
</feature>
<dbReference type="Gene3D" id="3.40.50.410">
    <property type="entry name" value="von Willebrand factor, type A domain"/>
    <property type="match status" value="1"/>
</dbReference>
<dbReference type="Pfam" id="PF20805">
    <property type="entry name" value="Integrin_A_Ig_2"/>
    <property type="match status" value="1"/>
</dbReference>
<feature type="domain" description="VWFA" evidence="18">
    <location>
        <begin position="301"/>
        <end position="482"/>
    </location>
</feature>
<dbReference type="InterPro" id="IPR032695">
    <property type="entry name" value="Integrin_dom_sf"/>
</dbReference>
<keyword evidence="20" id="KW-1185">Reference proteome</keyword>
<evidence type="ECO:0000256" key="5">
    <source>
        <dbReference type="ARBA" id="ARBA00022729"/>
    </source>
</evidence>
<evidence type="ECO:0000256" key="6">
    <source>
        <dbReference type="ARBA" id="ARBA00022737"/>
    </source>
</evidence>
<dbReference type="GeneID" id="120808913"/>
<keyword evidence="8 16" id="KW-0130">Cell adhesion</keyword>
<evidence type="ECO:0000259" key="18">
    <source>
        <dbReference type="PROSITE" id="PS50234"/>
    </source>
</evidence>
<dbReference type="CTD" id="567175"/>
<dbReference type="InterPro" id="IPR013517">
    <property type="entry name" value="FG-GAP"/>
</dbReference>
<keyword evidence="13 16" id="KW-0675">Receptor</keyword>
<dbReference type="GeneTree" id="ENSGT00940000155465"/>
<keyword evidence="11 16" id="KW-0472">Membrane</keyword>
<dbReference type="Pfam" id="PF08441">
    <property type="entry name" value="Integrin_A_Ig_1"/>
    <property type="match status" value="1"/>
</dbReference>
<keyword evidence="10 16" id="KW-0401">Integrin</keyword>
<dbReference type="InterPro" id="IPR048285">
    <property type="entry name" value="Integrin_alpha_Ig-like_2"/>
</dbReference>
<evidence type="ECO:0000256" key="4">
    <source>
        <dbReference type="ARBA" id="ARBA00022723"/>
    </source>
</evidence>
<dbReference type="GO" id="GO:0033627">
    <property type="term" value="P:cell adhesion mediated by integrin"/>
    <property type="evidence" value="ECO:0007669"/>
    <property type="project" value="TreeGrafter"/>
</dbReference>
<keyword evidence="9 16" id="KW-1133">Transmembrane helix</keyword>
<evidence type="ECO:0000256" key="3">
    <source>
        <dbReference type="ARBA" id="ARBA00022692"/>
    </source>
</evidence>
<feature type="repeat" description="FG-GAP" evidence="15">
    <location>
        <begin position="728"/>
        <end position="788"/>
    </location>
</feature>
<protein>
    <submittedName>
        <fullName evidence="19">Integrin, alpha 11b</fullName>
    </submittedName>
</protein>
<dbReference type="FunFam" id="1.20.5.930:FF:000005">
    <property type="entry name" value="Integrin, alpha 10"/>
    <property type="match status" value="1"/>
</dbReference>
<reference evidence="19" key="3">
    <citation type="submission" date="2025-09" db="UniProtKB">
        <authorList>
            <consortium name="Ensembl"/>
        </authorList>
    </citation>
    <scope>IDENTIFICATION</scope>
</reference>
<accession>A0AAQ4NQM5</accession>
<evidence type="ECO:0000313" key="19">
    <source>
        <dbReference type="Ensembl" id="ENSGACP00000028736.1"/>
    </source>
</evidence>
<feature type="repeat" description="FG-GAP" evidence="15">
    <location>
        <begin position="161"/>
        <end position="219"/>
    </location>
</feature>
<dbReference type="SMART" id="SM00191">
    <property type="entry name" value="Int_alpha"/>
    <property type="match status" value="5"/>
</dbReference>
<dbReference type="GO" id="GO:0009897">
    <property type="term" value="C:external side of plasma membrane"/>
    <property type="evidence" value="ECO:0007669"/>
    <property type="project" value="TreeGrafter"/>
</dbReference>
<feature type="repeat" description="FG-GAP" evidence="15">
    <location>
        <begin position="603"/>
        <end position="664"/>
    </location>
</feature>
<comment type="caution">
    <text evidence="16">Lacks conserved residue(s) required for the propagation of feature annotation.</text>
</comment>
<comment type="subcellular location">
    <subcellularLocation>
        <location evidence="1 16">Membrane</location>
        <topology evidence="1 16">Single-pass type I membrane protein</topology>
    </subcellularLocation>
</comment>
<evidence type="ECO:0000256" key="9">
    <source>
        <dbReference type="ARBA" id="ARBA00022989"/>
    </source>
</evidence>
<feature type="transmembrane region" description="Helical" evidence="16">
    <location>
        <begin position="1281"/>
        <end position="1303"/>
    </location>
</feature>
<dbReference type="PROSITE" id="PS00242">
    <property type="entry name" value="INTEGRIN_ALPHA"/>
    <property type="match status" value="1"/>
</dbReference>
<evidence type="ECO:0000256" key="2">
    <source>
        <dbReference type="ARBA" id="ARBA00008054"/>
    </source>
</evidence>
<dbReference type="Gene3D" id="1.20.5.930">
    <property type="entry name" value="Bicelle-embedded integrin alpha(iib) transmembrane segment"/>
    <property type="match status" value="1"/>
</dbReference>